<comment type="similarity">
    <text evidence="2 9">Belongs to the SWEET sugar transporter family.</text>
</comment>
<dbReference type="GO" id="GO:0012505">
    <property type="term" value="C:endomembrane system"/>
    <property type="evidence" value="ECO:0007669"/>
    <property type="project" value="UniProtKB-SubCell"/>
</dbReference>
<dbReference type="GO" id="GO:0051119">
    <property type="term" value="F:sugar transmembrane transporter activity"/>
    <property type="evidence" value="ECO:0007669"/>
    <property type="project" value="InterPro"/>
</dbReference>
<dbReference type="InterPro" id="IPR047664">
    <property type="entry name" value="SWEET"/>
</dbReference>
<evidence type="ECO:0000256" key="4">
    <source>
        <dbReference type="ARBA" id="ARBA00022597"/>
    </source>
</evidence>
<organism evidence="11 12">
    <name type="scientific">Citrus x changshan-huyou</name>
    <dbReference type="NCBI Taxonomy" id="2935761"/>
    <lineage>
        <taxon>Eukaryota</taxon>
        <taxon>Viridiplantae</taxon>
        <taxon>Streptophyta</taxon>
        <taxon>Embryophyta</taxon>
        <taxon>Tracheophyta</taxon>
        <taxon>Spermatophyta</taxon>
        <taxon>Magnoliopsida</taxon>
        <taxon>eudicotyledons</taxon>
        <taxon>Gunneridae</taxon>
        <taxon>Pentapetalae</taxon>
        <taxon>rosids</taxon>
        <taxon>malvids</taxon>
        <taxon>Sapindales</taxon>
        <taxon>Rutaceae</taxon>
        <taxon>Aurantioideae</taxon>
        <taxon>Citrus</taxon>
    </lineage>
</organism>
<reference evidence="11 12" key="1">
    <citation type="submission" date="2024-05" db="EMBL/GenBank/DDBJ databases">
        <title>Haplotype-resolved chromosome-level genome assembly of Huyou (Citrus changshanensis).</title>
        <authorList>
            <person name="Miao C."/>
            <person name="Chen W."/>
            <person name="Wu Y."/>
            <person name="Wang L."/>
            <person name="Zhao S."/>
            <person name="Grierson D."/>
            <person name="Xu C."/>
            <person name="Chen K."/>
        </authorList>
    </citation>
    <scope>NUCLEOTIDE SEQUENCE [LARGE SCALE GENOMIC DNA]</scope>
    <source>
        <strain evidence="11">01-14</strain>
        <tissue evidence="11">Leaf</tissue>
    </source>
</reference>
<keyword evidence="3 9" id="KW-0813">Transport</keyword>
<evidence type="ECO:0000313" key="12">
    <source>
        <dbReference type="Proteomes" id="UP001428341"/>
    </source>
</evidence>
<feature type="transmembrane region" description="Helical" evidence="9">
    <location>
        <begin position="6"/>
        <end position="25"/>
    </location>
</feature>
<evidence type="ECO:0000256" key="1">
    <source>
        <dbReference type="ARBA" id="ARBA00004127"/>
    </source>
</evidence>
<evidence type="ECO:0000256" key="8">
    <source>
        <dbReference type="ARBA" id="ARBA00023136"/>
    </source>
</evidence>
<keyword evidence="12" id="KW-1185">Reference proteome</keyword>
<protein>
    <recommendedName>
        <fullName evidence="9">Bidirectional sugar transporter SWEET</fullName>
    </recommendedName>
</protein>
<dbReference type="InterPro" id="IPR004316">
    <property type="entry name" value="SWEET_rpt"/>
</dbReference>
<comment type="caution">
    <text evidence="9">Lacks conserved residue(s) required for the propagation of feature annotation.</text>
</comment>
<evidence type="ECO:0000256" key="9">
    <source>
        <dbReference type="RuleBase" id="RU910715"/>
    </source>
</evidence>
<gene>
    <name evidence="11" type="ORF">WN944_016994</name>
</gene>
<evidence type="ECO:0000256" key="10">
    <source>
        <dbReference type="SAM" id="MobiDB-lite"/>
    </source>
</evidence>
<evidence type="ECO:0000256" key="2">
    <source>
        <dbReference type="ARBA" id="ARBA00007809"/>
    </source>
</evidence>
<comment type="subcellular location">
    <subcellularLocation>
        <location evidence="1">Endomembrane system</location>
        <topology evidence="1">Multi-pass membrane protein</topology>
    </subcellularLocation>
</comment>
<feature type="transmembrane region" description="Helical" evidence="9">
    <location>
        <begin position="105"/>
        <end position="125"/>
    </location>
</feature>
<dbReference type="Pfam" id="PF03083">
    <property type="entry name" value="MtN3_slv"/>
    <property type="match status" value="2"/>
</dbReference>
<dbReference type="AlphaFoldDB" id="A0AAP0QSL3"/>
<keyword evidence="5 9" id="KW-0812">Transmembrane</keyword>
<feature type="transmembrane region" description="Helical" evidence="9">
    <location>
        <begin position="69"/>
        <end position="93"/>
    </location>
</feature>
<feature type="transmembrane region" description="Helical" evidence="9">
    <location>
        <begin position="131"/>
        <end position="153"/>
    </location>
</feature>
<keyword evidence="7 9" id="KW-1133">Transmembrane helix</keyword>
<name>A0AAP0QSL3_9ROSI</name>
<evidence type="ECO:0000256" key="5">
    <source>
        <dbReference type="ARBA" id="ARBA00022692"/>
    </source>
</evidence>
<dbReference type="Proteomes" id="UP001428341">
    <property type="component" value="Unassembled WGS sequence"/>
</dbReference>
<feature type="transmembrane region" description="Helical" evidence="9">
    <location>
        <begin position="165"/>
        <end position="198"/>
    </location>
</feature>
<evidence type="ECO:0000313" key="11">
    <source>
        <dbReference type="EMBL" id="KAK9201787.1"/>
    </source>
</evidence>
<dbReference type="GO" id="GO:0016020">
    <property type="term" value="C:membrane"/>
    <property type="evidence" value="ECO:0007669"/>
    <property type="project" value="InterPro"/>
</dbReference>
<keyword evidence="8 9" id="KW-0472">Membrane</keyword>
<proteinExistence type="inferred from homology"/>
<sequence>MAILGPHSVIIFGLLGNIVSFLVYLAPLPTFYRIFKKKSTQGFQSIPYSVALFSAMLLLYYASLKGSNAFMLITINGIGCIIESLYLLFFMIYATKTAKIYTTKLLILFNIGALGLIVLLTYLLSKSSDQRLTIVGWICAVFSVCVFAAPLSIIRQVIRTKSVEYMPFSLSCCLTICATPNILGMAFGATQMILYLAYRTRRNSEILPVAAAVVDPKDREESNNTGAADPGCNHHHRHDSSNGEVEIKAVETNQLNHTA</sequence>
<dbReference type="FunFam" id="1.20.1280.290:FF:000001">
    <property type="entry name" value="Bidirectional sugar transporter SWEET"/>
    <property type="match status" value="1"/>
</dbReference>
<dbReference type="PANTHER" id="PTHR10791:SF157">
    <property type="entry name" value="BIDIRECTIONAL SUGAR TRANSPORTER SWEET"/>
    <property type="match status" value="1"/>
</dbReference>
<comment type="function">
    <text evidence="9">Mediates both low-affinity uptake and efflux of sugar across the membrane.</text>
</comment>
<dbReference type="Gene3D" id="1.20.1280.290">
    <property type="match status" value="2"/>
</dbReference>
<dbReference type="EMBL" id="JBCGBO010000005">
    <property type="protein sequence ID" value="KAK9201787.1"/>
    <property type="molecule type" value="Genomic_DNA"/>
</dbReference>
<accession>A0AAP0QSL3</accession>
<evidence type="ECO:0000256" key="6">
    <source>
        <dbReference type="ARBA" id="ARBA00022737"/>
    </source>
</evidence>
<comment type="caution">
    <text evidence="11">The sequence shown here is derived from an EMBL/GenBank/DDBJ whole genome shotgun (WGS) entry which is preliminary data.</text>
</comment>
<evidence type="ECO:0000256" key="7">
    <source>
        <dbReference type="ARBA" id="ARBA00022989"/>
    </source>
</evidence>
<feature type="transmembrane region" description="Helical" evidence="9">
    <location>
        <begin position="46"/>
        <end position="63"/>
    </location>
</feature>
<dbReference type="PANTHER" id="PTHR10791">
    <property type="entry name" value="RAG1-ACTIVATING PROTEIN 1"/>
    <property type="match status" value="1"/>
</dbReference>
<evidence type="ECO:0000256" key="3">
    <source>
        <dbReference type="ARBA" id="ARBA00022448"/>
    </source>
</evidence>
<keyword evidence="6" id="KW-0677">Repeat</keyword>
<keyword evidence="4 9" id="KW-0762">Sugar transport</keyword>
<feature type="region of interest" description="Disordered" evidence="10">
    <location>
        <begin position="217"/>
        <end position="246"/>
    </location>
</feature>